<feature type="compositionally biased region" description="Low complexity" evidence="1">
    <location>
        <begin position="113"/>
        <end position="124"/>
    </location>
</feature>
<feature type="region of interest" description="Disordered" evidence="1">
    <location>
        <begin position="65"/>
        <end position="147"/>
    </location>
</feature>
<proteinExistence type="predicted"/>
<accession>M1DYJ7</accession>
<dbReference type="PaxDb" id="4113-PGSC0003DMT400096486"/>
<feature type="compositionally biased region" description="Low complexity" evidence="1">
    <location>
        <begin position="388"/>
        <end position="402"/>
    </location>
</feature>
<feature type="domain" description="Putative plant transposon protein" evidence="2">
    <location>
        <begin position="181"/>
        <end position="348"/>
    </location>
</feature>
<feature type="compositionally biased region" description="Basic and acidic residues" evidence="1">
    <location>
        <begin position="132"/>
        <end position="147"/>
    </location>
</feature>
<evidence type="ECO:0000259" key="2">
    <source>
        <dbReference type="Pfam" id="PF20167"/>
    </source>
</evidence>
<dbReference type="Proteomes" id="UP000011115">
    <property type="component" value="Unassembled WGS sequence"/>
</dbReference>
<dbReference type="Gramene" id="PGSC0003DMT400096486">
    <property type="protein sequence ID" value="PGSC0003DMT400096486"/>
    <property type="gene ID" value="PGSC0003DMG400046057"/>
</dbReference>
<sequence length="617" mass="67950">MWTKVCSSIYGPFCTSVVSICDLYCWPRDPWKSSTDRSTMAPKKLVTYLKWGKSKSVAPSFRLIDEDTDTDTNPAYVPLNTRTSRTAPRRSESTHVAGSRAKSSIGSDENDQAASSDEATSSESIPTPQNDDPTRVDDELNRDAKMVNDKQKMARLITEERRVLTRSLHAVLDIQRLFNLHKCDWMARDLGTYSEEIVREFYASYAATLHGSISKRSNPLAQDPLTSTLVRGYPIDISPATIRRFLYGPTTGHSWSVNTAEFDYRWDIVKSGAFQRNAEQREVVLLWLARYIAADGERLEWVAAPRLGIQKATLNFVAKFFWLLVRNRVSPTKADNQVTWDRAANVAAPRREPQVEVPPLGADLGDTVGKAQGGNLSIPDHTDTVPGSSSQAASMAPSSSRSTPQLGATIFPLARVQKLEAQMATLLHHIQPWMQRSIAKSEARMERRMEGMMDRTVQAINKHLDSFELRVLERSAPAIDLSALQADLASLRTDVDAILAAPSVETQVAPTALASGTVLIALRKRKLNRQGKEARRASIVDEELRQQRVRERVAGASNSAPVVEVQPVLRDIVSTTDGAVRSIESTTEGTMIADVGTTEGAPTIVLAGSGKPDPPAC</sequence>
<dbReference type="AlphaFoldDB" id="M1DYJ7"/>
<keyword evidence="4" id="KW-1185">Reference proteome</keyword>
<name>M1DYJ7_SOLTU</name>
<evidence type="ECO:0000313" key="3">
    <source>
        <dbReference type="EnsemblPlants" id="PGSC0003DMT400096486"/>
    </source>
</evidence>
<dbReference type="Pfam" id="PF20167">
    <property type="entry name" value="Transposase_32"/>
    <property type="match status" value="1"/>
</dbReference>
<dbReference type="InParanoid" id="M1DYJ7"/>
<reference evidence="4" key="1">
    <citation type="journal article" date="2011" name="Nature">
        <title>Genome sequence and analysis of the tuber crop potato.</title>
        <authorList>
            <consortium name="The Potato Genome Sequencing Consortium"/>
        </authorList>
    </citation>
    <scope>NUCLEOTIDE SEQUENCE [LARGE SCALE GENOMIC DNA]</scope>
    <source>
        <strain evidence="4">cv. DM1-3 516 R44</strain>
    </source>
</reference>
<protein>
    <submittedName>
        <fullName evidence="3">Integrase core domain containing protein</fullName>
    </submittedName>
</protein>
<feature type="region of interest" description="Disordered" evidence="1">
    <location>
        <begin position="371"/>
        <end position="403"/>
    </location>
</feature>
<evidence type="ECO:0000256" key="1">
    <source>
        <dbReference type="SAM" id="MobiDB-lite"/>
    </source>
</evidence>
<dbReference type="InterPro" id="IPR046796">
    <property type="entry name" value="Transposase_32_dom"/>
</dbReference>
<evidence type="ECO:0000313" key="4">
    <source>
        <dbReference type="Proteomes" id="UP000011115"/>
    </source>
</evidence>
<reference evidence="3" key="2">
    <citation type="submission" date="2015-06" db="UniProtKB">
        <authorList>
            <consortium name="EnsemblPlants"/>
        </authorList>
    </citation>
    <scope>IDENTIFICATION</scope>
    <source>
        <strain evidence="3">DM1-3 516 R44</strain>
    </source>
</reference>
<organism evidence="3 4">
    <name type="scientific">Solanum tuberosum</name>
    <name type="common">Potato</name>
    <dbReference type="NCBI Taxonomy" id="4113"/>
    <lineage>
        <taxon>Eukaryota</taxon>
        <taxon>Viridiplantae</taxon>
        <taxon>Streptophyta</taxon>
        <taxon>Embryophyta</taxon>
        <taxon>Tracheophyta</taxon>
        <taxon>Spermatophyta</taxon>
        <taxon>Magnoliopsida</taxon>
        <taxon>eudicotyledons</taxon>
        <taxon>Gunneridae</taxon>
        <taxon>Pentapetalae</taxon>
        <taxon>asterids</taxon>
        <taxon>lamiids</taxon>
        <taxon>Solanales</taxon>
        <taxon>Solanaceae</taxon>
        <taxon>Solanoideae</taxon>
        <taxon>Solaneae</taxon>
        <taxon>Solanum</taxon>
    </lineage>
</organism>
<dbReference type="HOGENOM" id="CLU_028647_4_0_1"/>
<dbReference type="EnsemblPlants" id="PGSC0003DMT400096486">
    <property type="protein sequence ID" value="PGSC0003DMT400096486"/>
    <property type="gene ID" value="PGSC0003DMG400046057"/>
</dbReference>